<sequence>MSAPVSVRLGMPALPLRIEASPRKGCAKPSVILATHVMAISKRQARRTGARITPEELRQMRERIAIPLGLA</sequence>
<evidence type="ECO:0000313" key="2">
    <source>
        <dbReference type="Proteomes" id="UP000660885"/>
    </source>
</evidence>
<accession>A0ABS1TVB1</accession>
<evidence type="ECO:0008006" key="3">
    <source>
        <dbReference type="Google" id="ProtNLM"/>
    </source>
</evidence>
<evidence type="ECO:0000313" key="1">
    <source>
        <dbReference type="EMBL" id="MBL6076381.1"/>
    </source>
</evidence>
<dbReference type="EMBL" id="JAETWB010000001">
    <property type="protein sequence ID" value="MBL6076381.1"/>
    <property type="molecule type" value="Genomic_DNA"/>
</dbReference>
<dbReference type="InterPro" id="IPR011067">
    <property type="entry name" value="Plasmid_toxin/cell-grow_inhib"/>
</dbReference>
<dbReference type="SUPFAM" id="SSF50118">
    <property type="entry name" value="Cell growth inhibitor/plasmid maintenance toxic component"/>
    <property type="match status" value="1"/>
</dbReference>
<dbReference type="RefSeq" id="WP_202829585.1">
    <property type="nucleotide sequence ID" value="NZ_JAETWB010000001.1"/>
</dbReference>
<gene>
    <name evidence="1" type="ORF">JMJ56_00105</name>
</gene>
<name>A0ABS1TVB1_9PROT</name>
<dbReference type="Gene3D" id="2.30.30.110">
    <property type="match status" value="1"/>
</dbReference>
<protein>
    <recommendedName>
        <fullName evidence="3">mRNA interferase MazF</fullName>
    </recommendedName>
</protein>
<keyword evidence="2" id="KW-1185">Reference proteome</keyword>
<reference evidence="1 2" key="1">
    <citation type="submission" date="2021-01" db="EMBL/GenBank/DDBJ databases">
        <title>Belnapia mucosa sp. nov. and Belnapia arida sp. nov., isolated from the Tabernas Desert (Almeria, Spain).</title>
        <authorList>
            <person name="Molina-Menor E."/>
            <person name="Vidal-Verdu A."/>
            <person name="Calonge A."/>
            <person name="Satari L."/>
            <person name="Pereto J."/>
            <person name="Porcar M."/>
        </authorList>
    </citation>
    <scope>NUCLEOTIDE SEQUENCE [LARGE SCALE GENOMIC DNA]</scope>
    <source>
        <strain evidence="1 2">T18</strain>
    </source>
</reference>
<comment type="caution">
    <text evidence="1">The sequence shown here is derived from an EMBL/GenBank/DDBJ whole genome shotgun (WGS) entry which is preliminary data.</text>
</comment>
<proteinExistence type="predicted"/>
<organism evidence="1 2">
    <name type="scientific">Belnapia arida</name>
    <dbReference type="NCBI Taxonomy" id="2804533"/>
    <lineage>
        <taxon>Bacteria</taxon>
        <taxon>Pseudomonadati</taxon>
        <taxon>Pseudomonadota</taxon>
        <taxon>Alphaproteobacteria</taxon>
        <taxon>Acetobacterales</taxon>
        <taxon>Roseomonadaceae</taxon>
        <taxon>Belnapia</taxon>
    </lineage>
</organism>
<dbReference type="Proteomes" id="UP000660885">
    <property type="component" value="Unassembled WGS sequence"/>
</dbReference>